<dbReference type="Proteomes" id="UP000294914">
    <property type="component" value="Unassembled WGS sequence"/>
</dbReference>
<dbReference type="InterPro" id="IPR025746">
    <property type="entry name" value="PilX_N_dom"/>
</dbReference>
<dbReference type="AlphaFoldDB" id="A0A4R8IFI4"/>
<dbReference type="RefSeq" id="WP_134085284.1">
    <property type="nucleotide sequence ID" value="NZ_SOQX01000010.1"/>
</dbReference>
<gene>
    <name evidence="4" type="ORF">EDC23_2726</name>
</gene>
<dbReference type="Pfam" id="PF14341">
    <property type="entry name" value="PilX_N"/>
    <property type="match status" value="1"/>
</dbReference>
<sequence>MPRYSTPMQSRPEQQHGMVLILALVILMAMTIISVSSMSTSTLEERMAGNLKDREIAFQAAEAALRHGESLVDSGISTGSFNSECTNGFCDYDLQEANDFPVYWKDETLDVWNNSSRHIAFPVTGSAEDAKIIIEYMGVQIQDLSGEPQPTDPPIYRVTALGYGQTTDARVMLQSSYMKE</sequence>
<keyword evidence="1" id="KW-0472">Membrane</keyword>
<keyword evidence="1" id="KW-1133">Transmembrane helix</keyword>
<organism evidence="4 5">
    <name type="scientific">Thiohalophilus thiocyanatoxydans</name>
    <dbReference type="NCBI Taxonomy" id="381308"/>
    <lineage>
        <taxon>Bacteria</taxon>
        <taxon>Pseudomonadati</taxon>
        <taxon>Pseudomonadota</taxon>
        <taxon>Gammaproteobacteria</taxon>
        <taxon>Thiohalomonadales</taxon>
        <taxon>Thiohalophilaceae</taxon>
        <taxon>Thiohalophilus</taxon>
    </lineage>
</organism>
<evidence type="ECO:0000259" key="3">
    <source>
        <dbReference type="Pfam" id="PF14341"/>
    </source>
</evidence>
<comment type="caution">
    <text evidence="4">The sequence shown here is derived from an EMBL/GenBank/DDBJ whole genome shotgun (WGS) entry which is preliminary data.</text>
</comment>
<dbReference type="EMBL" id="SOQX01000010">
    <property type="protein sequence ID" value="TDX97922.1"/>
    <property type="molecule type" value="Genomic_DNA"/>
</dbReference>
<evidence type="ECO:0000313" key="4">
    <source>
        <dbReference type="EMBL" id="TDX97922.1"/>
    </source>
</evidence>
<evidence type="ECO:0000256" key="1">
    <source>
        <dbReference type="SAM" id="Phobius"/>
    </source>
</evidence>
<keyword evidence="1" id="KW-0812">Transmembrane</keyword>
<evidence type="ECO:0000259" key="2">
    <source>
        <dbReference type="Pfam" id="PF13681"/>
    </source>
</evidence>
<evidence type="ECO:0000313" key="5">
    <source>
        <dbReference type="Proteomes" id="UP000294914"/>
    </source>
</evidence>
<accession>A0A4R8IFI4</accession>
<dbReference type="Pfam" id="PF13681">
    <property type="entry name" value="PilX"/>
    <property type="match status" value="1"/>
</dbReference>
<dbReference type="OrthoDB" id="5298746at2"/>
<name>A0A4R8IFI4_9GAMM</name>
<feature type="transmembrane region" description="Helical" evidence="1">
    <location>
        <begin position="20"/>
        <end position="38"/>
    </location>
</feature>
<feature type="domain" description="PilX/PilW C-terminal" evidence="2">
    <location>
        <begin position="95"/>
        <end position="179"/>
    </location>
</feature>
<protein>
    <submittedName>
        <fullName evidence="4">Type IV pilus assembly protein PilX</fullName>
    </submittedName>
</protein>
<reference evidence="4 5" key="1">
    <citation type="submission" date="2019-03" db="EMBL/GenBank/DDBJ databases">
        <title>Genomic Encyclopedia of Type Strains, Phase IV (KMG-IV): sequencing the most valuable type-strain genomes for metagenomic binning, comparative biology and taxonomic classification.</title>
        <authorList>
            <person name="Goeker M."/>
        </authorList>
    </citation>
    <scope>NUCLEOTIDE SEQUENCE [LARGE SCALE GENOMIC DNA]</scope>
    <source>
        <strain evidence="4 5">DSM 16326</strain>
    </source>
</reference>
<dbReference type="InterPro" id="IPR025205">
    <property type="entry name" value="PilX/PilW_C"/>
</dbReference>
<feature type="domain" description="Type 4 fimbrial biogenesis protein PilX N-terminal" evidence="3">
    <location>
        <begin position="17"/>
        <end position="66"/>
    </location>
</feature>
<keyword evidence="5" id="KW-1185">Reference proteome</keyword>
<proteinExistence type="predicted"/>